<dbReference type="Proteomes" id="UP000657592">
    <property type="component" value="Unassembled WGS sequence"/>
</dbReference>
<dbReference type="InterPro" id="IPR013096">
    <property type="entry name" value="Cupin_2"/>
</dbReference>
<dbReference type="RefSeq" id="WP_188756720.1">
    <property type="nucleotide sequence ID" value="NZ_BMJY01000014.1"/>
</dbReference>
<organism evidence="3 4">
    <name type="scientific">Microbacterium album</name>
    <dbReference type="NCBI Taxonomy" id="2053191"/>
    <lineage>
        <taxon>Bacteria</taxon>
        <taxon>Bacillati</taxon>
        <taxon>Actinomycetota</taxon>
        <taxon>Actinomycetes</taxon>
        <taxon>Micrococcales</taxon>
        <taxon>Microbacteriaceae</taxon>
        <taxon>Microbacterium</taxon>
    </lineage>
</organism>
<protein>
    <recommendedName>
        <fullName evidence="2">Cupin type-2 domain-containing protein</fullName>
    </recommendedName>
</protein>
<sequence length="191" mass="21517">MSSIQTTEQDAFRGIVAKENTGPAETLPGERKPFYLDKGHGKKHQLLSQLLTTMISHRETDGKFSVILLQGPASPEPVPAHYHTREDEWTFILEGKVRWWVGDQHRLLFPGDSIYQPANVPHAFKFEGSYNKMLALNVAGGFEDFFDIVATPSNDFVAPPVSDYQAPSREQWEEAAGKFGWHPVPDYDFGI</sequence>
<name>A0A917IH40_9MICO</name>
<dbReference type="EMBL" id="BMJY01000014">
    <property type="protein sequence ID" value="GGH48398.1"/>
    <property type="molecule type" value="Genomic_DNA"/>
</dbReference>
<dbReference type="InterPro" id="IPR011051">
    <property type="entry name" value="RmlC_Cupin_sf"/>
</dbReference>
<reference evidence="3" key="2">
    <citation type="submission" date="2020-09" db="EMBL/GenBank/DDBJ databases">
        <authorList>
            <person name="Sun Q."/>
            <person name="Zhou Y."/>
        </authorList>
    </citation>
    <scope>NUCLEOTIDE SEQUENCE</scope>
    <source>
        <strain evidence="3">CGMCC 1.15794</strain>
    </source>
</reference>
<evidence type="ECO:0000313" key="4">
    <source>
        <dbReference type="Proteomes" id="UP000657592"/>
    </source>
</evidence>
<keyword evidence="4" id="KW-1185">Reference proteome</keyword>
<accession>A0A917IH40</accession>
<gene>
    <name evidence="3" type="ORF">GCM10010921_25820</name>
</gene>
<dbReference type="InterPro" id="IPR053146">
    <property type="entry name" value="QDO-like"/>
</dbReference>
<dbReference type="PANTHER" id="PTHR36440">
    <property type="entry name" value="PUTATIVE (AFU_ORTHOLOGUE AFUA_8G07350)-RELATED"/>
    <property type="match status" value="1"/>
</dbReference>
<dbReference type="Pfam" id="PF07883">
    <property type="entry name" value="Cupin_2"/>
    <property type="match status" value="1"/>
</dbReference>
<proteinExistence type="predicted"/>
<feature type="region of interest" description="Disordered" evidence="1">
    <location>
        <begin position="1"/>
        <end position="31"/>
    </location>
</feature>
<dbReference type="SUPFAM" id="SSF51182">
    <property type="entry name" value="RmlC-like cupins"/>
    <property type="match status" value="1"/>
</dbReference>
<reference evidence="3" key="1">
    <citation type="journal article" date="2014" name="Int. J. Syst. Evol. Microbiol.">
        <title>Complete genome sequence of Corynebacterium casei LMG S-19264T (=DSM 44701T), isolated from a smear-ripened cheese.</title>
        <authorList>
            <consortium name="US DOE Joint Genome Institute (JGI-PGF)"/>
            <person name="Walter F."/>
            <person name="Albersmeier A."/>
            <person name="Kalinowski J."/>
            <person name="Ruckert C."/>
        </authorList>
    </citation>
    <scope>NUCLEOTIDE SEQUENCE</scope>
    <source>
        <strain evidence="3">CGMCC 1.15794</strain>
    </source>
</reference>
<dbReference type="AlphaFoldDB" id="A0A917IH40"/>
<evidence type="ECO:0000313" key="3">
    <source>
        <dbReference type="EMBL" id="GGH48398.1"/>
    </source>
</evidence>
<dbReference type="CDD" id="cd02215">
    <property type="entry name" value="cupin_QDO_N_C"/>
    <property type="match status" value="1"/>
</dbReference>
<evidence type="ECO:0000259" key="2">
    <source>
        <dbReference type="Pfam" id="PF07883"/>
    </source>
</evidence>
<comment type="caution">
    <text evidence="3">The sequence shown here is derived from an EMBL/GenBank/DDBJ whole genome shotgun (WGS) entry which is preliminary data.</text>
</comment>
<feature type="domain" description="Cupin type-2" evidence="2">
    <location>
        <begin position="78"/>
        <end position="129"/>
    </location>
</feature>
<dbReference type="PANTHER" id="PTHR36440:SF1">
    <property type="entry name" value="PUTATIVE (AFU_ORTHOLOGUE AFUA_8G07350)-RELATED"/>
    <property type="match status" value="1"/>
</dbReference>
<dbReference type="InterPro" id="IPR014710">
    <property type="entry name" value="RmlC-like_jellyroll"/>
</dbReference>
<dbReference type="Gene3D" id="2.60.120.10">
    <property type="entry name" value="Jelly Rolls"/>
    <property type="match status" value="1"/>
</dbReference>
<evidence type="ECO:0000256" key="1">
    <source>
        <dbReference type="SAM" id="MobiDB-lite"/>
    </source>
</evidence>